<name>A0A8R1YU51_PRIPA</name>
<sequence>MGVRSPIYSSPCLLAHLGASICSSVFDSYLVCLSSVSMPDRRSSSGLPLQLTVFVHCLLALSDGLIDDVAGPPAEYSLVVVVVRLEDAPALLGAEPLHADGLRDGIAGAGLRVDDLAGKHVEQAGLRGLSHRLAVVVHGRLEYPLVDVEAVGLQRSDEVLLLVGERHGVLDHGSDSVDGRASGRSLG</sequence>
<evidence type="ECO:0000313" key="2">
    <source>
        <dbReference type="Proteomes" id="UP000005239"/>
    </source>
</evidence>
<organism evidence="1 2">
    <name type="scientific">Pristionchus pacificus</name>
    <name type="common">Parasitic nematode worm</name>
    <dbReference type="NCBI Taxonomy" id="54126"/>
    <lineage>
        <taxon>Eukaryota</taxon>
        <taxon>Metazoa</taxon>
        <taxon>Ecdysozoa</taxon>
        <taxon>Nematoda</taxon>
        <taxon>Chromadorea</taxon>
        <taxon>Rhabditida</taxon>
        <taxon>Rhabditina</taxon>
        <taxon>Diplogasteromorpha</taxon>
        <taxon>Diplogasteroidea</taxon>
        <taxon>Neodiplogasteridae</taxon>
        <taxon>Pristionchus</taxon>
    </lineage>
</organism>
<reference evidence="1" key="2">
    <citation type="submission" date="2022-06" db="UniProtKB">
        <authorList>
            <consortium name="EnsemblMetazoa"/>
        </authorList>
    </citation>
    <scope>IDENTIFICATION</scope>
    <source>
        <strain evidence="1">PS312</strain>
    </source>
</reference>
<dbReference type="Proteomes" id="UP000005239">
    <property type="component" value="Unassembled WGS sequence"/>
</dbReference>
<keyword evidence="2" id="KW-1185">Reference proteome</keyword>
<reference evidence="2" key="1">
    <citation type="journal article" date="2008" name="Nat. Genet.">
        <title>The Pristionchus pacificus genome provides a unique perspective on nematode lifestyle and parasitism.</title>
        <authorList>
            <person name="Dieterich C."/>
            <person name="Clifton S.W."/>
            <person name="Schuster L.N."/>
            <person name="Chinwalla A."/>
            <person name="Delehaunty K."/>
            <person name="Dinkelacker I."/>
            <person name="Fulton L."/>
            <person name="Fulton R."/>
            <person name="Godfrey J."/>
            <person name="Minx P."/>
            <person name="Mitreva M."/>
            <person name="Roeseler W."/>
            <person name="Tian H."/>
            <person name="Witte H."/>
            <person name="Yang S.P."/>
            <person name="Wilson R.K."/>
            <person name="Sommer R.J."/>
        </authorList>
    </citation>
    <scope>NUCLEOTIDE SEQUENCE [LARGE SCALE GENOMIC DNA]</scope>
    <source>
        <strain evidence="2">PS312</strain>
    </source>
</reference>
<accession>A0A8R1YU51</accession>
<gene>
    <name evidence="1" type="primary">WBGene00275629</name>
</gene>
<dbReference type="EnsemblMetazoa" id="PPA37260.1">
    <property type="protein sequence ID" value="PPA37260.1"/>
    <property type="gene ID" value="WBGene00275629"/>
</dbReference>
<evidence type="ECO:0000313" key="1">
    <source>
        <dbReference type="EnsemblMetazoa" id="PPA37260.1"/>
    </source>
</evidence>
<proteinExistence type="predicted"/>
<dbReference type="AlphaFoldDB" id="A0A8R1YU51"/>
<protein>
    <submittedName>
        <fullName evidence="1">Uncharacterized protein</fullName>
    </submittedName>
</protein>